<feature type="region of interest" description="Disordered" evidence="2">
    <location>
        <begin position="35"/>
        <end position="172"/>
    </location>
</feature>
<dbReference type="PROSITE" id="PS50158">
    <property type="entry name" value="ZF_CCHC"/>
    <property type="match status" value="1"/>
</dbReference>
<accession>A0A6A4G695</accession>
<gene>
    <name evidence="4" type="ORF">PR003_g4541</name>
</gene>
<keyword evidence="1" id="KW-0862">Zinc</keyword>
<dbReference type="PANTHER" id="PTHR33223">
    <property type="entry name" value="CCHC-TYPE DOMAIN-CONTAINING PROTEIN"/>
    <property type="match status" value="1"/>
</dbReference>
<keyword evidence="1" id="KW-0479">Metal-binding</keyword>
<dbReference type="InterPro" id="IPR036875">
    <property type="entry name" value="Znf_CCHC_sf"/>
</dbReference>
<dbReference type="Gene3D" id="4.10.60.10">
    <property type="entry name" value="Zinc finger, CCHC-type"/>
    <property type="match status" value="1"/>
</dbReference>
<reference evidence="4 5" key="1">
    <citation type="submission" date="2018-08" db="EMBL/GenBank/DDBJ databases">
        <title>Genomic investigation of the strawberry pathogen Phytophthora fragariae indicates pathogenicity is determined by transcriptional variation in three key races.</title>
        <authorList>
            <person name="Adams T.M."/>
            <person name="Armitage A.D."/>
            <person name="Sobczyk M.K."/>
            <person name="Bates H.J."/>
            <person name="Dunwell J.M."/>
            <person name="Nellist C.F."/>
            <person name="Harrison R.J."/>
        </authorList>
    </citation>
    <scope>NUCLEOTIDE SEQUENCE [LARGE SCALE GENOMIC DNA]</scope>
    <source>
        <strain evidence="4 5">SCRP333</strain>
    </source>
</reference>
<sequence length="622" mass="65437">MTTGGGTADRNQSAQRRAASVERAAAANAAKLQLLQPGPTAVTTLETEDGATVTLSTEEIRRASGNTPVAASGTGQRDLGTGGSDDAPAGQGDGSGRDGGGREDGGGQQSNPKANANADTTSETATMDMTGSGGGDGAGTRRPPPPPPQPREAATAASGRGPTQAGAPQRPIIVREKAKTLKLKKIKGLDDTMPVTMWLKTEKQLYHEVASNLDGEAQRWFATVMESMPEDEENINTLAGMLRAKYMTQRTGPEVVNLLNARRQMRGERLVEYAQSLREIGERGDVVEDRLVNAFLKGMSSNEGATHVRGHRPQTLAEAVNLAVPDVGEYDAKWGGPFAGATARAGDQEQSGLAGNYRSVVTGYGPMWGTAAKPPRYDTEGRQVSAGKASAGEWWKAIPPGFQLVPVGTQISPAAGSKFRTASSDQVGARAKRPVVAGDQTAKRAAKTLKVEVNYGGGSPGAHGGSSNPAFATREARLMNQQRYLQQRGQPRREFTPRPGTECYYCGESGHFARYCELKAAGLNSSSVGANAITGETPTDEAGNGQRALAPYCSQATERERWRNGPVDDGKWPVEAEVEGEDGPENVEDDKYASGLGVAKGALSVAKKTERDVSLGMAPSDE</sequence>
<comment type="caution">
    <text evidence="4">The sequence shown here is derived from an EMBL/GenBank/DDBJ whole genome shotgun (WGS) entry which is preliminary data.</text>
</comment>
<keyword evidence="5" id="KW-1185">Reference proteome</keyword>
<feature type="compositionally biased region" description="Basic and acidic residues" evidence="2">
    <location>
        <begin position="95"/>
        <end position="105"/>
    </location>
</feature>
<dbReference type="InterPro" id="IPR045358">
    <property type="entry name" value="Ty3_capsid"/>
</dbReference>
<feature type="region of interest" description="Disordered" evidence="2">
    <location>
        <begin position="1"/>
        <end position="22"/>
    </location>
</feature>
<proteinExistence type="predicted"/>
<dbReference type="GO" id="GO:0003676">
    <property type="term" value="F:nucleic acid binding"/>
    <property type="evidence" value="ECO:0007669"/>
    <property type="project" value="InterPro"/>
</dbReference>
<dbReference type="Proteomes" id="UP000434957">
    <property type="component" value="Unassembled WGS sequence"/>
</dbReference>
<feature type="region of interest" description="Disordered" evidence="2">
    <location>
        <begin position="422"/>
        <end position="441"/>
    </location>
</feature>
<evidence type="ECO:0000256" key="1">
    <source>
        <dbReference type="PROSITE-ProRule" id="PRU00047"/>
    </source>
</evidence>
<dbReference type="GO" id="GO:0008270">
    <property type="term" value="F:zinc ion binding"/>
    <property type="evidence" value="ECO:0007669"/>
    <property type="project" value="UniProtKB-KW"/>
</dbReference>
<dbReference type="PANTHER" id="PTHR33223:SF6">
    <property type="entry name" value="CCHC-TYPE DOMAIN-CONTAINING PROTEIN"/>
    <property type="match status" value="1"/>
</dbReference>
<evidence type="ECO:0000313" key="5">
    <source>
        <dbReference type="Proteomes" id="UP000434957"/>
    </source>
</evidence>
<organism evidence="4 5">
    <name type="scientific">Phytophthora rubi</name>
    <dbReference type="NCBI Taxonomy" id="129364"/>
    <lineage>
        <taxon>Eukaryota</taxon>
        <taxon>Sar</taxon>
        <taxon>Stramenopiles</taxon>
        <taxon>Oomycota</taxon>
        <taxon>Peronosporomycetes</taxon>
        <taxon>Peronosporales</taxon>
        <taxon>Peronosporaceae</taxon>
        <taxon>Phytophthora</taxon>
    </lineage>
</organism>
<name>A0A6A4G695_9STRA</name>
<protein>
    <recommendedName>
        <fullName evidence="3">CCHC-type domain-containing protein</fullName>
    </recommendedName>
</protein>
<dbReference type="SUPFAM" id="SSF57756">
    <property type="entry name" value="Retrovirus zinc finger-like domains"/>
    <property type="match status" value="1"/>
</dbReference>
<evidence type="ECO:0000256" key="2">
    <source>
        <dbReference type="SAM" id="MobiDB-lite"/>
    </source>
</evidence>
<dbReference type="InterPro" id="IPR001878">
    <property type="entry name" value="Znf_CCHC"/>
</dbReference>
<feature type="compositionally biased region" description="Polar residues" evidence="2">
    <location>
        <begin position="111"/>
        <end position="123"/>
    </location>
</feature>
<dbReference type="EMBL" id="QXFT01000173">
    <property type="protein sequence ID" value="KAE9352135.1"/>
    <property type="molecule type" value="Genomic_DNA"/>
</dbReference>
<dbReference type="AlphaFoldDB" id="A0A6A4G695"/>
<dbReference type="Pfam" id="PF19259">
    <property type="entry name" value="Ty3_capsid"/>
    <property type="match status" value="1"/>
</dbReference>
<feature type="domain" description="CCHC-type" evidence="3">
    <location>
        <begin position="503"/>
        <end position="516"/>
    </location>
</feature>
<evidence type="ECO:0000259" key="3">
    <source>
        <dbReference type="PROSITE" id="PS50158"/>
    </source>
</evidence>
<keyword evidence="1" id="KW-0863">Zinc-finger</keyword>
<feature type="compositionally biased region" description="Polar residues" evidence="2">
    <location>
        <begin position="64"/>
        <end position="75"/>
    </location>
</feature>
<evidence type="ECO:0000313" key="4">
    <source>
        <dbReference type="EMBL" id="KAE9352135.1"/>
    </source>
</evidence>